<gene>
    <name evidence="1" type="ORF">I5L79_16020</name>
</gene>
<dbReference type="Proteomes" id="UP000601099">
    <property type="component" value="Unassembled WGS sequence"/>
</dbReference>
<dbReference type="RefSeq" id="WP_196956081.1">
    <property type="nucleotide sequence ID" value="NZ_JADWYK010000010.1"/>
</dbReference>
<proteinExistence type="predicted"/>
<name>A0ABS0L4L3_9BACT</name>
<comment type="caution">
    <text evidence="1">The sequence shown here is derived from an EMBL/GenBank/DDBJ whole genome shotgun (WGS) entry which is preliminary data.</text>
</comment>
<keyword evidence="2" id="KW-1185">Reference proteome</keyword>
<sequence>MQLNQLPAAYVALADICFKKQGEWLPLGEETYAEQGLSSTLSLVEPQTSGSMRAVIGALRAGTYRFKGRELNREQLMSELEGEPVAFHAQVEWDAAAQAWTVQKRD</sequence>
<organism evidence="1 2">
    <name type="scientific">Hymenobacter guriensis</name>
    <dbReference type="NCBI Taxonomy" id="2793065"/>
    <lineage>
        <taxon>Bacteria</taxon>
        <taxon>Pseudomonadati</taxon>
        <taxon>Bacteroidota</taxon>
        <taxon>Cytophagia</taxon>
        <taxon>Cytophagales</taxon>
        <taxon>Hymenobacteraceae</taxon>
        <taxon>Hymenobacter</taxon>
    </lineage>
</organism>
<dbReference type="EMBL" id="JADWYK010000010">
    <property type="protein sequence ID" value="MBG8555061.1"/>
    <property type="molecule type" value="Genomic_DNA"/>
</dbReference>
<evidence type="ECO:0000313" key="1">
    <source>
        <dbReference type="EMBL" id="MBG8555061.1"/>
    </source>
</evidence>
<protein>
    <submittedName>
        <fullName evidence="1">Uncharacterized protein</fullName>
    </submittedName>
</protein>
<reference evidence="1 2" key="1">
    <citation type="submission" date="2020-11" db="EMBL/GenBank/DDBJ databases">
        <title>Hymenobacter sp.</title>
        <authorList>
            <person name="Kim M.K."/>
        </authorList>
    </citation>
    <scope>NUCLEOTIDE SEQUENCE [LARGE SCALE GENOMIC DNA]</scope>
    <source>
        <strain evidence="1 2">BT594</strain>
    </source>
</reference>
<evidence type="ECO:0000313" key="2">
    <source>
        <dbReference type="Proteomes" id="UP000601099"/>
    </source>
</evidence>
<accession>A0ABS0L4L3</accession>